<evidence type="ECO:0000256" key="1">
    <source>
        <dbReference type="ARBA" id="ARBA00001933"/>
    </source>
</evidence>
<dbReference type="InterPro" id="IPR015421">
    <property type="entry name" value="PyrdxlP-dep_Trfase_major"/>
</dbReference>
<dbReference type="Proteomes" id="UP001458415">
    <property type="component" value="Unassembled WGS sequence"/>
</dbReference>
<dbReference type="GO" id="GO:0008483">
    <property type="term" value="F:transaminase activity"/>
    <property type="evidence" value="ECO:0007669"/>
    <property type="project" value="UniProtKB-KW"/>
</dbReference>
<keyword evidence="2 3" id="KW-0663">Pyridoxal phosphate</keyword>
<protein>
    <submittedName>
        <fullName evidence="5">Aminotransferase class III-fold pyridoxal phosphate-dependent enzyme</fullName>
    </submittedName>
</protein>
<feature type="region of interest" description="Disordered" evidence="4">
    <location>
        <begin position="1"/>
        <end position="25"/>
    </location>
</feature>
<evidence type="ECO:0000256" key="3">
    <source>
        <dbReference type="RuleBase" id="RU003560"/>
    </source>
</evidence>
<dbReference type="RefSeq" id="WP_086723268.1">
    <property type="nucleotide sequence ID" value="NZ_MUBM01000024.1"/>
</dbReference>
<dbReference type="Gene3D" id="3.90.1150.10">
    <property type="entry name" value="Aspartate Aminotransferase, domain 1"/>
    <property type="match status" value="1"/>
</dbReference>
<keyword evidence="6" id="KW-1185">Reference proteome</keyword>
<dbReference type="SUPFAM" id="SSF53383">
    <property type="entry name" value="PLP-dependent transferases"/>
    <property type="match status" value="1"/>
</dbReference>
<organism evidence="5 6">
    <name type="scientific">Streptomyces carpinensis</name>
    <dbReference type="NCBI Taxonomy" id="66369"/>
    <lineage>
        <taxon>Bacteria</taxon>
        <taxon>Bacillati</taxon>
        <taxon>Actinomycetota</taxon>
        <taxon>Actinomycetes</taxon>
        <taxon>Kitasatosporales</taxon>
        <taxon>Streptomycetaceae</taxon>
        <taxon>Streptomyces</taxon>
    </lineage>
</organism>
<dbReference type="Pfam" id="PF00202">
    <property type="entry name" value="Aminotran_3"/>
    <property type="match status" value="1"/>
</dbReference>
<dbReference type="InterPro" id="IPR005814">
    <property type="entry name" value="Aminotrans_3"/>
</dbReference>
<dbReference type="EMBL" id="JBEPCU010000144">
    <property type="protein sequence ID" value="MER6977623.1"/>
    <property type="molecule type" value="Genomic_DNA"/>
</dbReference>
<dbReference type="InterPro" id="IPR015422">
    <property type="entry name" value="PyrdxlP-dep_Trfase_small"/>
</dbReference>
<dbReference type="InterPro" id="IPR015424">
    <property type="entry name" value="PyrdxlP-dep_Trfase"/>
</dbReference>
<evidence type="ECO:0000256" key="4">
    <source>
        <dbReference type="SAM" id="MobiDB-lite"/>
    </source>
</evidence>
<evidence type="ECO:0000313" key="6">
    <source>
        <dbReference type="Proteomes" id="UP001458415"/>
    </source>
</evidence>
<comment type="caution">
    <text evidence="5">The sequence shown here is derived from an EMBL/GenBank/DDBJ whole genome shotgun (WGS) entry which is preliminary data.</text>
</comment>
<dbReference type="PANTHER" id="PTHR43713">
    <property type="entry name" value="GLUTAMATE-1-SEMIALDEHYDE 2,1-AMINOMUTASE"/>
    <property type="match status" value="1"/>
</dbReference>
<dbReference type="PANTHER" id="PTHR43713:SF3">
    <property type="entry name" value="GLUTAMATE-1-SEMIALDEHYDE 2,1-AMINOMUTASE 1, CHLOROPLASTIC-RELATED"/>
    <property type="match status" value="1"/>
</dbReference>
<reference evidence="5 6" key="1">
    <citation type="submission" date="2024-06" db="EMBL/GenBank/DDBJ databases">
        <title>The Natural Products Discovery Center: Release of the First 8490 Sequenced Strains for Exploring Actinobacteria Biosynthetic Diversity.</title>
        <authorList>
            <person name="Kalkreuter E."/>
            <person name="Kautsar S.A."/>
            <person name="Yang D."/>
            <person name="Bader C.D."/>
            <person name="Teijaro C.N."/>
            <person name="Fluegel L."/>
            <person name="Davis C.M."/>
            <person name="Simpson J.R."/>
            <person name="Lauterbach L."/>
            <person name="Steele A.D."/>
            <person name="Gui C."/>
            <person name="Meng S."/>
            <person name="Li G."/>
            <person name="Viehrig K."/>
            <person name="Ye F."/>
            <person name="Su P."/>
            <person name="Kiefer A.F."/>
            <person name="Nichols A."/>
            <person name="Cepeda A.J."/>
            <person name="Yan W."/>
            <person name="Fan B."/>
            <person name="Jiang Y."/>
            <person name="Adhikari A."/>
            <person name="Zheng C.-J."/>
            <person name="Schuster L."/>
            <person name="Cowan T.M."/>
            <person name="Smanski M.J."/>
            <person name="Chevrette M.G."/>
            <person name="De Carvalho L.P.S."/>
            <person name="Shen B."/>
        </authorList>
    </citation>
    <scope>NUCLEOTIDE SEQUENCE [LARGE SCALE GENOMIC DNA]</scope>
    <source>
        <strain evidence="5 6">NPDC000634</strain>
    </source>
</reference>
<name>A0ABV1W0B7_9ACTN</name>
<evidence type="ECO:0000256" key="2">
    <source>
        <dbReference type="ARBA" id="ARBA00022898"/>
    </source>
</evidence>
<dbReference type="Gene3D" id="3.40.640.10">
    <property type="entry name" value="Type I PLP-dependent aspartate aminotransferase-like (Major domain)"/>
    <property type="match status" value="1"/>
</dbReference>
<gene>
    <name evidence="5" type="ORF">ABT317_11540</name>
</gene>
<sequence length="417" mass="43900">MISESNVVDGPHDAHARRNANGRPILPGGYGRSAYHVGRTPTYAVRGEGWRLWDDSGRELIDANGNFTTLIHGNAHPEIVEAAGRAISQGSAWGIPNLPEWDLAEAMISRLRGLGQIRFTNSGTEAVMSAIRIARAATGRDGIVMTKDGYHGSSDTVLLTSGPSRGVPSAVEKDVSLVPLNDIDELRRVFEASDETVAAIILDLLPNKAGLVGVDQQFAAEARALATKHGALLIIDEVISLRLSVGGLSGIYGIVPDLLTAGKVIGGGFAIGAVAGRDEVMDILDPWKPGSLAHSGTFSGNPVSVAAGAAALRLLTAEEIDRINALGDTARERASKELEPFGWEVRGRGSLFRAFPKGARKVAADLQQALWWAAYDRGVVLSSANLAALSTPMDASVVEDLTDRLIDAVAHVSAATS</sequence>
<comment type="cofactor">
    <cofactor evidence="1">
        <name>pyridoxal 5'-phosphate</name>
        <dbReference type="ChEBI" id="CHEBI:597326"/>
    </cofactor>
</comment>
<proteinExistence type="inferred from homology"/>
<keyword evidence="5" id="KW-0032">Aminotransferase</keyword>
<keyword evidence="5" id="KW-0808">Transferase</keyword>
<comment type="similarity">
    <text evidence="3">Belongs to the class-III pyridoxal-phosphate-dependent aminotransferase family.</text>
</comment>
<accession>A0ABV1W0B7</accession>
<evidence type="ECO:0000313" key="5">
    <source>
        <dbReference type="EMBL" id="MER6977623.1"/>
    </source>
</evidence>